<dbReference type="AlphaFoldDB" id="A0A6L6QNL6"/>
<keyword evidence="2" id="KW-0812">Transmembrane</keyword>
<accession>A0A6L6QNL6</accession>
<organism evidence="3 4">
    <name type="scientific">Massilia eburnea</name>
    <dbReference type="NCBI Taxonomy" id="1776165"/>
    <lineage>
        <taxon>Bacteria</taxon>
        <taxon>Pseudomonadati</taxon>
        <taxon>Pseudomonadota</taxon>
        <taxon>Betaproteobacteria</taxon>
        <taxon>Burkholderiales</taxon>
        <taxon>Oxalobacteraceae</taxon>
        <taxon>Telluria group</taxon>
        <taxon>Massilia</taxon>
    </lineage>
</organism>
<evidence type="ECO:0000256" key="1">
    <source>
        <dbReference type="SAM" id="Coils"/>
    </source>
</evidence>
<gene>
    <name evidence="3" type="ORF">GM658_25725</name>
</gene>
<evidence type="ECO:0000313" key="4">
    <source>
        <dbReference type="Proteomes" id="UP000472320"/>
    </source>
</evidence>
<evidence type="ECO:0000313" key="3">
    <source>
        <dbReference type="EMBL" id="MTW14018.1"/>
    </source>
</evidence>
<feature type="transmembrane region" description="Helical" evidence="2">
    <location>
        <begin position="92"/>
        <end position="111"/>
    </location>
</feature>
<dbReference type="EMBL" id="WNKX01000032">
    <property type="protein sequence ID" value="MTW14018.1"/>
    <property type="molecule type" value="Genomic_DNA"/>
</dbReference>
<keyword evidence="2" id="KW-0472">Membrane</keyword>
<keyword evidence="4" id="KW-1185">Reference proteome</keyword>
<dbReference type="Gene3D" id="1.20.5.340">
    <property type="match status" value="1"/>
</dbReference>
<reference evidence="3 4" key="1">
    <citation type="submission" date="2019-11" db="EMBL/GenBank/DDBJ databases">
        <title>Type strains purchased from KCTC, JCM and DSMZ.</title>
        <authorList>
            <person name="Lu H."/>
        </authorList>
    </citation>
    <scope>NUCLEOTIDE SEQUENCE [LARGE SCALE GENOMIC DNA]</scope>
    <source>
        <strain evidence="3 4">JCM 31587</strain>
    </source>
</reference>
<proteinExistence type="predicted"/>
<protein>
    <submittedName>
        <fullName evidence="3">Uncharacterized protein</fullName>
    </submittedName>
</protein>
<keyword evidence="2" id="KW-1133">Transmembrane helix</keyword>
<keyword evidence="1" id="KW-0175">Coiled coil</keyword>
<name>A0A6L6QNL6_9BURK</name>
<comment type="caution">
    <text evidence="3">The sequence shown here is derived from an EMBL/GenBank/DDBJ whole genome shotgun (WGS) entry which is preliminary data.</text>
</comment>
<feature type="coiled-coil region" evidence="1">
    <location>
        <begin position="158"/>
        <end position="185"/>
    </location>
</feature>
<sequence length="191" mass="21506">MKFLQARRIIWLMNSANPQEFEPSLGERVTRLEVQVASMHAELRGMIETAVAELKGMIAALSARIDAQNARLDEHSRRMDSLEAHMRKMNTTIIITGLSVALSVIFGVGAINSSLISGMTAAFQAGDGSTRWRATVERDIGELKTKFAEMDARQRRDSAELHKDSAELRDEMREIRKLLERREAAPERGKR</sequence>
<evidence type="ECO:0000256" key="2">
    <source>
        <dbReference type="SAM" id="Phobius"/>
    </source>
</evidence>
<dbReference type="OrthoDB" id="3480977at2"/>
<dbReference type="Proteomes" id="UP000472320">
    <property type="component" value="Unassembled WGS sequence"/>
</dbReference>
<feature type="coiled-coil region" evidence="1">
    <location>
        <begin position="51"/>
        <end position="92"/>
    </location>
</feature>